<keyword evidence="2" id="KW-1185">Reference proteome</keyword>
<dbReference type="Pfam" id="PF12311">
    <property type="entry name" value="DUF3632"/>
    <property type="match status" value="1"/>
</dbReference>
<dbReference type="PANTHER" id="PTHR38797">
    <property type="entry name" value="NUCLEAR PORE COMPLEX PROTEIN NUP85-RELATED"/>
    <property type="match status" value="1"/>
</dbReference>
<dbReference type="PANTHER" id="PTHR38797:SF6">
    <property type="match status" value="1"/>
</dbReference>
<name>A0ABY6UTT7_BIOOC</name>
<evidence type="ECO:0000313" key="2">
    <source>
        <dbReference type="Proteomes" id="UP000766486"/>
    </source>
</evidence>
<dbReference type="InterPro" id="IPR022085">
    <property type="entry name" value="OpdG"/>
</dbReference>
<comment type="caution">
    <text evidence="1">The sequence shown here is derived from an EMBL/GenBank/DDBJ whole genome shotgun (WGS) entry which is preliminary data.</text>
</comment>
<evidence type="ECO:0000313" key="1">
    <source>
        <dbReference type="EMBL" id="VUC33285.1"/>
    </source>
</evidence>
<dbReference type="Proteomes" id="UP000766486">
    <property type="component" value="Unassembled WGS sequence"/>
</dbReference>
<protein>
    <submittedName>
        <fullName evidence="1">Uncharacterized protein</fullName>
    </submittedName>
</protein>
<dbReference type="InterPro" id="IPR053204">
    <property type="entry name" value="Oxopyrrolidines_Biosynth-assoc"/>
</dbReference>
<dbReference type="EMBL" id="CABFNS010000861">
    <property type="protein sequence ID" value="VUC33285.1"/>
    <property type="molecule type" value="Genomic_DNA"/>
</dbReference>
<sequence>MADNAQNRVATPYSSLRETPEGEILFHLITGNDFSVAEAVEEITAQTAIAAASSANEALGTHALNVANAIHELAMLLTPDEQSKLIDFVTHLQQVTVPDHKNGGELEDDDECFWTDMPQMSLILADYHASGASYDTEEEQDRHFQNCTAYVAQLSEVRFSFYGKNISWNYSHLQRPVTKENPTRMDVSLMCIWLIYAPKKVWLDVQLRRSSQNEMYPQQFLPEHWPQWKQFLQRVQQAPSEIFADRETQQLVGRALDSMEKTEAAEQH</sequence>
<organism evidence="1 2">
    <name type="scientific">Bionectria ochroleuca</name>
    <name type="common">Gliocladium roseum</name>
    <dbReference type="NCBI Taxonomy" id="29856"/>
    <lineage>
        <taxon>Eukaryota</taxon>
        <taxon>Fungi</taxon>
        <taxon>Dikarya</taxon>
        <taxon>Ascomycota</taxon>
        <taxon>Pezizomycotina</taxon>
        <taxon>Sordariomycetes</taxon>
        <taxon>Hypocreomycetidae</taxon>
        <taxon>Hypocreales</taxon>
        <taxon>Bionectriaceae</taxon>
        <taxon>Clonostachys</taxon>
    </lineage>
</organism>
<gene>
    <name evidence="1" type="ORF">CLO192961_LOCUS345516</name>
</gene>
<reference evidence="1 2" key="1">
    <citation type="submission" date="2019-06" db="EMBL/GenBank/DDBJ databases">
        <authorList>
            <person name="Broberg M."/>
        </authorList>
    </citation>
    <scope>NUCLEOTIDE SEQUENCE [LARGE SCALE GENOMIC DNA]</scope>
</reference>
<accession>A0ABY6UTT7</accession>
<proteinExistence type="predicted"/>